<evidence type="ECO:0000256" key="7">
    <source>
        <dbReference type="SAM" id="Phobius"/>
    </source>
</evidence>
<evidence type="ECO:0000313" key="9">
    <source>
        <dbReference type="Proteomes" id="UP001597304"/>
    </source>
</evidence>
<protein>
    <submittedName>
        <fullName evidence="8">Chromate transporter</fullName>
    </submittedName>
</protein>
<proteinExistence type="inferred from homology"/>
<evidence type="ECO:0000256" key="6">
    <source>
        <dbReference type="ARBA" id="ARBA00023136"/>
    </source>
</evidence>
<feature type="transmembrane region" description="Helical" evidence="7">
    <location>
        <begin position="53"/>
        <end position="75"/>
    </location>
</feature>
<comment type="subcellular location">
    <subcellularLocation>
        <location evidence="1">Cell membrane</location>
        <topology evidence="1">Multi-pass membrane protein</topology>
    </subcellularLocation>
</comment>
<gene>
    <name evidence="8" type="ORF">ACFSF0_04605</name>
</gene>
<dbReference type="PANTHER" id="PTHR43663:SF1">
    <property type="entry name" value="CHROMATE TRANSPORTER"/>
    <property type="match status" value="1"/>
</dbReference>
<keyword evidence="9" id="KW-1185">Reference proteome</keyword>
<evidence type="ECO:0000256" key="4">
    <source>
        <dbReference type="ARBA" id="ARBA00022692"/>
    </source>
</evidence>
<dbReference type="EMBL" id="JBHUEJ010000011">
    <property type="protein sequence ID" value="MFD1709873.1"/>
    <property type="molecule type" value="Genomic_DNA"/>
</dbReference>
<keyword evidence="6 7" id="KW-0472">Membrane</keyword>
<organism evidence="8 9">
    <name type="scientific">Ottowia flava</name>
    <dbReference type="NCBI Taxonomy" id="2675430"/>
    <lineage>
        <taxon>Bacteria</taxon>
        <taxon>Pseudomonadati</taxon>
        <taxon>Pseudomonadota</taxon>
        <taxon>Betaproteobacteria</taxon>
        <taxon>Burkholderiales</taxon>
        <taxon>Comamonadaceae</taxon>
        <taxon>Ottowia</taxon>
    </lineage>
</organism>
<feature type="transmembrane region" description="Helical" evidence="7">
    <location>
        <begin position="87"/>
        <end position="113"/>
    </location>
</feature>
<dbReference type="RefSeq" id="WP_147914058.1">
    <property type="nucleotide sequence ID" value="NZ_JBHUEJ010000011.1"/>
</dbReference>
<sequence>MIDLSAADWLALFGHFLSLSLLAVGGAITTAPDMHRYLVDQRHWLSDDQFTSSIAIAQAAPGPNVLFVGLMGWNVGLNAGGGSGAGWHAYALGLLGLVVAMVGILLPSGVLTYTATRWAHQHRELRAVRAFKAGMAPIVVALLIATGWLLTAAQNQPARDWPLWALTAVSALIVWRTKVHLLWLIGAGAVLGMLGLV</sequence>
<dbReference type="Proteomes" id="UP001597304">
    <property type="component" value="Unassembled WGS sequence"/>
</dbReference>
<evidence type="ECO:0000256" key="1">
    <source>
        <dbReference type="ARBA" id="ARBA00004651"/>
    </source>
</evidence>
<dbReference type="InterPro" id="IPR052518">
    <property type="entry name" value="CHR_Transporter"/>
</dbReference>
<comment type="caution">
    <text evidence="8">The sequence shown here is derived from an EMBL/GenBank/DDBJ whole genome shotgun (WGS) entry which is preliminary data.</text>
</comment>
<feature type="transmembrane region" description="Helical" evidence="7">
    <location>
        <begin position="12"/>
        <end position="32"/>
    </location>
</feature>
<comment type="similarity">
    <text evidence="2">Belongs to the chromate ion transporter (CHR) (TC 2.A.51) family.</text>
</comment>
<dbReference type="PANTHER" id="PTHR43663">
    <property type="entry name" value="CHROMATE TRANSPORT PROTEIN-RELATED"/>
    <property type="match status" value="1"/>
</dbReference>
<dbReference type="Pfam" id="PF02417">
    <property type="entry name" value="Chromate_transp"/>
    <property type="match status" value="1"/>
</dbReference>
<reference evidence="9" key="1">
    <citation type="journal article" date="2019" name="Int. J. Syst. Evol. Microbiol.">
        <title>The Global Catalogue of Microorganisms (GCM) 10K type strain sequencing project: providing services to taxonomists for standard genome sequencing and annotation.</title>
        <authorList>
            <consortium name="The Broad Institute Genomics Platform"/>
            <consortium name="The Broad Institute Genome Sequencing Center for Infectious Disease"/>
            <person name="Wu L."/>
            <person name="Ma J."/>
        </authorList>
    </citation>
    <scope>NUCLEOTIDE SEQUENCE [LARGE SCALE GENOMIC DNA]</scope>
    <source>
        <strain evidence="9">LMG 29247</strain>
    </source>
</reference>
<keyword evidence="5 7" id="KW-1133">Transmembrane helix</keyword>
<evidence type="ECO:0000256" key="2">
    <source>
        <dbReference type="ARBA" id="ARBA00005262"/>
    </source>
</evidence>
<accession>A0ABW4KU98</accession>
<feature type="transmembrane region" description="Helical" evidence="7">
    <location>
        <begin position="173"/>
        <end position="196"/>
    </location>
</feature>
<keyword evidence="3" id="KW-1003">Cell membrane</keyword>
<dbReference type="InterPro" id="IPR003370">
    <property type="entry name" value="Chromate_transpt"/>
</dbReference>
<feature type="transmembrane region" description="Helical" evidence="7">
    <location>
        <begin position="134"/>
        <end position="153"/>
    </location>
</feature>
<evidence type="ECO:0000313" key="8">
    <source>
        <dbReference type="EMBL" id="MFD1709873.1"/>
    </source>
</evidence>
<evidence type="ECO:0000256" key="3">
    <source>
        <dbReference type="ARBA" id="ARBA00022475"/>
    </source>
</evidence>
<name>A0ABW4KU98_9BURK</name>
<evidence type="ECO:0000256" key="5">
    <source>
        <dbReference type="ARBA" id="ARBA00022989"/>
    </source>
</evidence>
<keyword evidence="4 7" id="KW-0812">Transmembrane</keyword>